<dbReference type="PANTHER" id="PTHR41259:SF1">
    <property type="entry name" value="DOUBLE-STRAND BREAK REPAIR RAD50 ATPASE, PUTATIVE-RELATED"/>
    <property type="match status" value="1"/>
</dbReference>
<organism evidence="2 3">
    <name type="scientific">Gordoniibacillus kamchatkensis</name>
    <dbReference type="NCBI Taxonomy" id="1590651"/>
    <lineage>
        <taxon>Bacteria</taxon>
        <taxon>Bacillati</taxon>
        <taxon>Bacillota</taxon>
        <taxon>Bacilli</taxon>
        <taxon>Bacillales</taxon>
        <taxon>Paenibacillaceae</taxon>
        <taxon>Gordoniibacillus</taxon>
    </lineage>
</organism>
<comment type="caution">
    <text evidence="2">The sequence shown here is derived from an EMBL/GenBank/DDBJ whole genome shotgun (WGS) entry which is preliminary data.</text>
</comment>
<name>A0ABR5ABB2_9BACL</name>
<proteinExistence type="predicted"/>
<gene>
    <name evidence="2" type="ORF">SD70_27670</name>
</gene>
<keyword evidence="3" id="KW-1185">Reference proteome</keyword>
<evidence type="ECO:0000313" key="3">
    <source>
        <dbReference type="Proteomes" id="UP000031967"/>
    </source>
</evidence>
<dbReference type="Pfam" id="PF13514">
    <property type="entry name" value="AAA_27"/>
    <property type="match status" value="1"/>
</dbReference>
<accession>A0ABR5ABB2</accession>
<dbReference type="InterPro" id="IPR038734">
    <property type="entry name" value="YhaN_AAA"/>
</dbReference>
<dbReference type="PANTHER" id="PTHR41259">
    <property type="entry name" value="DOUBLE-STRAND BREAK REPAIR RAD50 ATPASE, PUTATIVE-RELATED"/>
    <property type="match status" value="1"/>
</dbReference>
<sequence length="276" mass="29944">MAADGAAGGEPLLAGLLGGMSGELYRSLFAFGLGELQELRTLQADEVASYLYGAGFGAGGAALRDAEKRLQQRMDELYRPRGRIQPIAATLKAMDELETALRRSGEELPRYEALRRELESLDAALAQLAEGGAAARRQAERLAQCLRARPTWLELRALAREEAELPVFQAFPEAAVSRWETLAAERERLLRSGSVCSCAAAGSRSGWRRKRCRRRTWPLGQLCCSCSSALRSLSKASASRCSWMASAASSGSGWPACCASWEPAGTKRRCAQARSR</sequence>
<evidence type="ECO:0000259" key="1">
    <source>
        <dbReference type="Pfam" id="PF13514"/>
    </source>
</evidence>
<reference evidence="2 3" key="1">
    <citation type="submission" date="2014-12" db="EMBL/GenBank/DDBJ databases">
        <title>Draft genome sequence of Paenibacillus kamchatkensis strain B-2647.</title>
        <authorList>
            <person name="Karlyshev A.V."/>
            <person name="Kudryashova E.B."/>
        </authorList>
    </citation>
    <scope>NUCLEOTIDE SEQUENCE [LARGE SCALE GENOMIC DNA]</scope>
    <source>
        <strain evidence="2 3">VKM B-2647</strain>
    </source>
</reference>
<evidence type="ECO:0000313" key="2">
    <source>
        <dbReference type="EMBL" id="KIL38255.1"/>
    </source>
</evidence>
<dbReference type="EMBL" id="JXAK01000069">
    <property type="protein sequence ID" value="KIL38255.1"/>
    <property type="molecule type" value="Genomic_DNA"/>
</dbReference>
<feature type="domain" description="YhaN AAA" evidence="1">
    <location>
        <begin position="3"/>
        <end position="103"/>
    </location>
</feature>
<dbReference type="Proteomes" id="UP000031967">
    <property type="component" value="Unassembled WGS sequence"/>
</dbReference>
<protein>
    <recommendedName>
        <fullName evidence="1">YhaN AAA domain-containing protein</fullName>
    </recommendedName>
</protein>